<dbReference type="EMBL" id="QJKJ01002571">
    <property type="protein sequence ID" value="RDY02247.1"/>
    <property type="molecule type" value="Genomic_DNA"/>
</dbReference>
<feature type="non-terminal residue" evidence="3">
    <location>
        <position position="1"/>
    </location>
</feature>
<evidence type="ECO:0000256" key="2">
    <source>
        <dbReference type="SAM" id="MobiDB-lite"/>
    </source>
</evidence>
<gene>
    <name evidence="3" type="ORF">CR513_14327</name>
</gene>
<proteinExistence type="predicted"/>
<evidence type="ECO:0000313" key="4">
    <source>
        <dbReference type="Proteomes" id="UP000257109"/>
    </source>
</evidence>
<keyword evidence="4" id="KW-1185">Reference proteome</keyword>
<dbReference type="AlphaFoldDB" id="A0A371HHG4"/>
<evidence type="ECO:0000256" key="1">
    <source>
        <dbReference type="SAM" id="Coils"/>
    </source>
</evidence>
<name>A0A371HHG4_MUCPR</name>
<keyword evidence="1" id="KW-0175">Coiled coil</keyword>
<feature type="compositionally biased region" description="Polar residues" evidence="2">
    <location>
        <begin position="152"/>
        <end position="162"/>
    </location>
</feature>
<feature type="coiled-coil region" evidence="1">
    <location>
        <begin position="99"/>
        <end position="133"/>
    </location>
</feature>
<feature type="region of interest" description="Disordered" evidence="2">
    <location>
        <begin position="141"/>
        <end position="162"/>
    </location>
</feature>
<accession>A0A371HHG4</accession>
<reference evidence="3" key="1">
    <citation type="submission" date="2018-05" db="EMBL/GenBank/DDBJ databases">
        <title>Draft genome of Mucuna pruriens seed.</title>
        <authorList>
            <person name="Nnadi N.E."/>
            <person name="Vos R."/>
            <person name="Hasami M.H."/>
            <person name="Devisetty U.K."/>
            <person name="Aguiy J.C."/>
        </authorList>
    </citation>
    <scope>NUCLEOTIDE SEQUENCE [LARGE SCALE GENOMIC DNA]</scope>
    <source>
        <strain evidence="3">JCA_2017</strain>
    </source>
</reference>
<dbReference type="Proteomes" id="UP000257109">
    <property type="component" value="Unassembled WGS sequence"/>
</dbReference>
<evidence type="ECO:0000313" key="3">
    <source>
        <dbReference type="EMBL" id="RDY02247.1"/>
    </source>
</evidence>
<comment type="caution">
    <text evidence="3">The sequence shown here is derived from an EMBL/GenBank/DDBJ whole genome shotgun (WGS) entry which is preliminary data.</text>
</comment>
<protein>
    <submittedName>
        <fullName evidence="3">Uncharacterized protein</fullName>
    </submittedName>
</protein>
<organism evidence="3 4">
    <name type="scientific">Mucuna pruriens</name>
    <name type="common">Velvet bean</name>
    <name type="synonym">Dolichos pruriens</name>
    <dbReference type="NCBI Taxonomy" id="157652"/>
    <lineage>
        <taxon>Eukaryota</taxon>
        <taxon>Viridiplantae</taxon>
        <taxon>Streptophyta</taxon>
        <taxon>Embryophyta</taxon>
        <taxon>Tracheophyta</taxon>
        <taxon>Spermatophyta</taxon>
        <taxon>Magnoliopsida</taxon>
        <taxon>eudicotyledons</taxon>
        <taxon>Gunneridae</taxon>
        <taxon>Pentapetalae</taxon>
        <taxon>rosids</taxon>
        <taxon>fabids</taxon>
        <taxon>Fabales</taxon>
        <taxon>Fabaceae</taxon>
        <taxon>Papilionoideae</taxon>
        <taxon>50 kb inversion clade</taxon>
        <taxon>NPAAA clade</taxon>
        <taxon>indigoferoid/millettioid clade</taxon>
        <taxon>Phaseoleae</taxon>
        <taxon>Mucuna</taxon>
    </lineage>
</organism>
<sequence>MVLVVTWLWEPTPLSHDPFLSMSQGRPMKTCWGLGPVQFYGLTKSDFLCKLLVRVEGKKWYKEDWGFIFRRERSKRSMEDPNIDWENLSPWSKVILSYVKKLGEKLGKVSRKLESIQKDTQNVNAKVEALSKEKEERHKIANLYESEGSAEGRNSSDSGRSS</sequence>